<evidence type="ECO:0000256" key="1">
    <source>
        <dbReference type="SAM" id="MobiDB-lite"/>
    </source>
</evidence>
<dbReference type="CDD" id="cd11297">
    <property type="entry name" value="PIN_LabA-like_N_1"/>
    <property type="match status" value="1"/>
</dbReference>
<dbReference type="PANTHER" id="PTHR35811:SF1">
    <property type="entry name" value="HTH OST-TYPE DOMAIN-CONTAINING PROTEIN"/>
    <property type="match status" value="1"/>
</dbReference>
<gene>
    <name evidence="3" type="ORF">AAV32_07175</name>
</gene>
<feature type="compositionally biased region" description="Low complexity" evidence="1">
    <location>
        <begin position="383"/>
        <end position="396"/>
    </location>
</feature>
<dbReference type="InterPro" id="IPR021139">
    <property type="entry name" value="NYN"/>
</dbReference>
<evidence type="ECO:0000313" key="3">
    <source>
        <dbReference type="EMBL" id="KKO72119.1"/>
    </source>
</evidence>
<proteinExistence type="predicted"/>
<feature type="compositionally biased region" description="Low complexity" evidence="1">
    <location>
        <begin position="544"/>
        <end position="569"/>
    </location>
</feature>
<feature type="compositionally biased region" description="Polar residues" evidence="1">
    <location>
        <begin position="312"/>
        <end position="323"/>
    </location>
</feature>
<accession>A0A171KTA2</accession>
<dbReference type="CDD" id="cd10146">
    <property type="entry name" value="LabA_like_C"/>
    <property type="match status" value="1"/>
</dbReference>
<dbReference type="Pfam" id="PF01936">
    <property type="entry name" value="NYN"/>
    <property type="match status" value="1"/>
</dbReference>
<feature type="region of interest" description="Disordered" evidence="1">
    <location>
        <begin position="270"/>
        <end position="591"/>
    </location>
</feature>
<feature type="compositionally biased region" description="Low complexity" evidence="1">
    <location>
        <begin position="484"/>
        <end position="501"/>
    </location>
</feature>
<protein>
    <recommendedName>
        <fullName evidence="2">HTH OST-type domain-containing protein</fullName>
    </recommendedName>
</protein>
<comment type="caution">
    <text evidence="3">The sequence shown here is derived from an EMBL/GenBank/DDBJ whole genome shotgun (WGS) entry which is preliminary data.</text>
</comment>
<dbReference type="EMBL" id="LBNE01000003">
    <property type="protein sequence ID" value="KKO72119.1"/>
    <property type="molecule type" value="Genomic_DNA"/>
</dbReference>
<feature type="region of interest" description="Disordered" evidence="1">
    <location>
        <begin position="164"/>
        <end position="192"/>
    </location>
</feature>
<dbReference type="PANTHER" id="PTHR35811">
    <property type="entry name" value="SLR1870 PROTEIN"/>
    <property type="match status" value="1"/>
</dbReference>
<sequence>MAIGNSDSISMAVFCDFENVALGVRDAQYEQFDIRPVLERLLVKGSIVVKKAYCDWERYKGFKNAMHEANFELIEIPHVRQSGKNSADIRLVVDALDLCYTKSHVDTFVIVSGDSDFSPLVSKLRENAKQVIGVGVKQSTSDLLIANCDEFIFYDDLVREQARRSGRQSGRDSSQAKRGAGQDDARPRREDLETRRAQALEIAMETYDALSSERGDGSKLWASVLKDAIKRRRPDFNESYYGFRAFGNLLEEAQARGLLRVGRDERSGTYIWRDGSSAGTDRHAASEEAPAIDAGKREGDKRQQARTKNRTAHSGNPDTQATVEASIPAPAASTSAAGSTSTTAAPQETPPQPAPPHAPGRQSSRQATGRRRNGGKTGNEAQPDAGASASPAVDAANRATASSGVAPSLVGQPTPDHASQPAVNPGDSSSVGAGAHPGGTDTPQRLSEPGAAPDSRTSDATQAASLADDAVKSRPAARSHRAGSAAKTAKASAATEAAEAAPGNRTSKAPAKKPQASRTRTDATAATSGATGAGKEARQPAQGTSAGVSLAADAAAATAGNAGDPAVAATEKKTSRRKPRATKTASHTPQD</sequence>
<dbReference type="Proteomes" id="UP000078084">
    <property type="component" value="Unassembled WGS sequence"/>
</dbReference>
<dbReference type="STRING" id="206506.AAV32_07175"/>
<feature type="compositionally biased region" description="Low complexity" evidence="1">
    <location>
        <begin position="516"/>
        <end position="534"/>
    </location>
</feature>
<dbReference type="Gene3D" id="3.40.50.1010">
    <property type="entry name" value="5'-nuclease"/>
    <property type="match status" value="1"/>
</dbReference>
<dbReference type="AlphaFoldDB" id="A0A171KTA2"/>
<dbReference type="RefSeq" id="WP_068369677.1">
    <property type="nucleotide sequence ID" value="NZ_JBLLEH010000003.1"/>
</dbReference>
<evidence type="ECO:0000313" key="4">
    <source>
        <dbReference type="Proteomes" id="UP000078084"/>
    </source>
</evidence>
<reference evidence="3 4" key="1">
    <citation type="submission" date="2015-04" db="EMBL/GenBank/DDBJ databases">
        <title>Genome sequence of Kerstersia gyiorum CG1.</title>
        <authorList>
            <person name="Greninger A.L."/>
            <person name="Kozyreva V."/>
            <person name="Chaturvedi V."/>
        </authorList>
    </citation>
    <scope>NUCLEOTIDE SEQUENCE [LARGE SCALE GENOMIC DNA]</scope>
    <source>
        <strain evidence="3 4">CG1</strain>
    </source>
</reference>
<feature type="compositionally biased region" description="Low complexity" evidence="1">
    <location>
        <begin position="325"/>
        <end position="347"/>
    </location>
</feature>
<dbReference type="InterPro" id="IPR025605">
    <property type="entry name" value="OST-HTH/LOTUS_dom"/>
</dbReference>
<dbReference type="PROSITE" id="PS51644">
    <property type="entry name" value="HTH_OST"/>
    <property type="match status" value="1"/>
</dbReference>
<organism evidence="3 4">
    <name type="scientific">Kerstersia gyiorum</name>
    <dbReference type="NCBI Taxonomy" id="206506"/>
    <lineage>
        <taxon>Bacteria</taxon>
        <taxon>Pseudomonadati</taxon>
        <taxon>Pseudomonadota</taxon>
        <taxon>Betaproteobacteria</taxon>
        <taxon>Burkholderiales</taxon>
        <taxon>Alcaligenaceae</taxon>
        <taxon>Kerstersia</taxon>
    </lineage>
</organism>
<dbReference type="PATRIC" id="fig|206506.3.peg.1534"/>
<feature type="compositionally biased region" description="Pro residues" evidence="1">
    <location>
        <begin position="348"/>
        <end position="358"/>
    </location>
</feature>
<name>A0A171KTA2_9BURK</name>
<evidence type="ECO:0000259" key="2">
    <source>
        <dbReference type="PROSITE" id="PS51644"/>
    </source>
</evidence>
<feature type="compositionally biased region" description="Basic and acidic residues" evidence="1">
    <location>
        <begin position="294"/>
        <end position="303"/>
    </location>
</feature>
<keyword evidence="4" id="KW-1185">Reference proteome</keyword>
<feature type="domain" description="HTH OST-type" evidence="2">
    <location>
        <begin position="198"/>
        <end position="275"/>
    </location>
</feature>
<dbReference type="GO" id="GO:0004540">
    <property type="term" value="F:RNA nuclease activity"/>
    <property type="evidence" value="ECO:0007669"/>
    <property type="project" value="InterPro"/>
</dbReference>
<feature type="compositionally biased region" description="Basic and acidic residues" evidence="1">
    <location>
        <begin position="180"/>
        <end position="192"/>
    </location>
</feature>